<keyword evidence="2" id="KW-1185">Reference proteome</keyword>
<sequence>MQCRRALDHRHRGVACMQRTHSPETAPLPEAAATVVLATSVAACGGDGSTSSKPSSGSVAASGVTAISKQDAARFLAQATNGTDYATIEDVSKSGVESWLNAQFALGRERSYWDWLENNGFADDSRPFALADWEIALWHGLLHDGDTLRQRVTLALLDIFVVGIGTLHPGWRSFSMANYLDILADHSFGNFRELIEAITFSTAMGDWLTYTGSKKADARGSLPDENYARELMQLFTLGLHRLNADGTHQLGPDGSQIPAYTQADVSELARVFTGFVPIETDFRQRGRNRERLVIDPTFNDTRDKVVLGQTISGGGEQAVSQALDILFNHPNVGPFISKQLILRLVTSNPSPAYVQRVARVFSNNGQGERGDLRAIVKAVLLDREARQEPTSQSGKLRDPAQRLLNWARAFDVKPAAENLVGPYLHGTLLKSPGWSPTVFNFFDAEYSPPLSDVEAQGLAAPGFQIASEQTVVEYINFINNALQGFWASRGLDPSFDNYIEVAKEPTALVERLNIVLAAGQISPNIANEIAVQAQFIAADDRKGLEDRVKLATLMILASPDFLVVA</sequence>
<organism evidence="1 2">
    <name type="scientific">Erythrobacter insulae</name>
    <dbReference type="NCBI Taxonomy" id="2584124"/>
    <lineage>
        <taxon>Bacteria</taxon>
        <taxon>Pseudomonadati</taxon>
        <taxon>Pseudomonadota</taxon>
        <taxon>Alphaproteobacteria</taxon>
        <taxon>Sphingomonadales</taxon>
        <taxon>Erythrobacteraceae</taxon>
        <taxon>Erythrobacter/Porphyrobacter group</taxon>
        <taxon>Erythrobacter</taxon>
    </lineage>
</organism>
<dbReference type="PANTHER" id="PTHR43737:SF1">
    <property type="entry name" value="DUF1501 DOMAIN-CONTAINING PROTEIN"/>
    <property type="match status" value="1"/>
</dbReference>
<dbReference type="OrthoDB" id="9772295at2"/>
<dbReference type="AlphaFoldDB" id="A0A547PCR9"/>
<dbReference type="EMBL" id="VHJK01000001">
    <property type="protein sequence ID" value="TRD11920.1"/>
    <property type="molecule type" value="Genomic_DNA"/>
</dbReference>
<dbReference type="Proteomes" id="UP000316343">
    <property type="component" value="Unassembled WGS sequence"/>
</dbReference>
<gene>
    <name evidence="1" type="ORF">FGU71_08675</name>
</gene>
<evidence type="ECO:0000313" key="1">
    <source>
        <dbReference type="EMBL" id="TRD11920.1"/>
    </source>
</evidence>
<dbReference type="Pfam" id="PF08811">
    <property type="entry name" value="DUF1800"/>
    <property type="match status" value="1"/>
</dbReference>
<protein>
    <submittedName>
        <fullName evidence="1">DUF1800 domain-containing protein</fullName>
    </submittedName>
</protein>
<accession>A0A547PCR9</accession>
<dbReference type="PANTHER" id="PTHR43737">
    <property type="entry name" value="BLL7424 PROTEIN"/>
    <property type="match status" value="1"/>
</dbReference>
<name>A0A547PCR9_9SPHN</name>
<dbReference type="InterPro" id="IPR014917">
    <property type="entry name" value="DUF1800"/>
</dbReference>
<evidence type="ECO:0000313" key="2">
    <source>
        <dbReference type="Proteomes" id="UP000316343"/>
    </source>
</evidence>
<comment type="caution">
    <text evidence="1">The sequence shown here is derived from an EMBL/GenBank/DDBJ whole genome shotgun (WGS) entry which is preliminary data.</text>
</comment>
<reference evidence="1 2" key="1">
    <citation type="submission" date="2019-06" db="EMBL/GenBank/DDBJ databases">
        <title>Erythrobacter insulae sp. nov., isolated from a tidal flat.</title>
        <authorList>
            <person name="Yoon J.-H."/>
        </authorList>
    </citation>
    <scope>NUCLEOTIDE SEQUENCE [LARGE SCALE GENOMIC DNA]</scope>
    <source>
        <strain evidence="1 2">JBTF-M21</strain>
    </source>
</reference>
<proteinExistence type="predicted"/>